<dbReference type="AlphaFoldDB" id="A0A4Q5LYG8"/>
<keyword evidence="3" id="KW-1185">Reference proteome</keyword>
<sequence length="257" mass="29675">MKNLKVSLSRSVSFSLKKTFLVSKGCLLLSFMAVHSLSAQQNKRLFQGDYDAKTVKFGYFLGLPYTHFNIKFNDYFINRDKYYAITSPATIGLKMGGLANIRLNDYFDFRVLPTVAIYGRKLEYRFVDNTASDPDKRLGEKKELRETAWFELPVMLKYKSERRGNVRMYIFGGLRYSVETNAVNRRNRQQFTTKNNDLSIEYGTGIEFFREYFKFSPELHFSHGLVNLVNPATAQGTAIAGIDRLSTHTVTLYISFE</sequence>
<dbReference type="InterPro" id="IPR025665">
    <property type="entry name" value="Beta-barrel_OMP_2"/>
</dbReference>
<dbReference type="EMBL" id="SEWF01000022">
    <property type="protein sequence ID" value="RYU94695.1"/>
    <property type="molecule type" value="Genomic_DNA"/>
</dbReference>
<feature type="domain" description="Outer membrane protein beta-barrel" evidence="1">
    <location>
        <begin position="39"/>
        <end position="228"/>
    </location>
</feature>
<accession>A0A4Q5LYG8</accession>
<proteinExistence type="predicted"/>
<evidence type="ECO:0000313" key="3">
    <source>
        <dbReference type="Proteomes" id="UP000293162"/>
    </source>
</evidence>
<organism evidence="2 3">
    <name type="scientific">Emticicia agri</name>
    <dbReference type="NCBI Taxonomy" id="2492393"/>
    <lineage>
        <taxon>Bacteria</taxon>
        <taxon>Pseudomonadati</taxon>
        <taxon>Bacteroidota</taxon>
        <taxon>Cytophagia</taxon>
        <taxon>Cytophagales</taxon>
        <taxon>Leadbetterellaceae</taxon>
        <taxon>Emticicia</taxon>
    </lineage>
</organism>
<name>A0A4Q5LYG8_9BACT</name>
<reference evidence="2 3" key="1">
    <citation type="submission" date="2019-02" db="EMBL/GenBank/DDBJ databases">
        <title>Bacterial novel species Emticicia sp. 17J42-9 isolated from soil.</title>
        <authorList>
            <person name="Jung H.-Y."/>
        </authorList>
    </citation>
    <scope>NUCLEOTIDE SEQUENCE [LARGE SCALE GENOMIC DNA]</scope>
    <source>
        <strain evidence="2 3">17J42-9</strain>
    </source>
</reference>
<gene>
    <name evidence="2" type="ORF">EWM59_15285</name>
</gene>
<protein>
    <submittedName>
        <fullName evidence="2">PorT family protein</fullName>
    </submittedName>
</protein>
<dbReference type="Proteomes" id="UP000293162">
    <property type="component" value="Unassembled WGS sequence"/>
</dbReference>
<evidence type="ECO:0000259" key="1">
    <source>
        <dbReference type="Pfam" id="PF13568"/>
    </source>
</evidence>
<comment type="caution">
    <text evidence="2">The sequence shown here is derived from an EMBL/GenBank/DDBJ whole genome shotgun (WGS) entry which is preliminary data.</text>
</comment>
<evidence type="ECO:0000313" key="2">
    <source>
        <dbReference type="EMBL" id="RYU94695.1"/>
    </source>
</evidence>
<dbReference type="Pfam" id="PF13568">
    <property type="entry name" value="OMP_b-brl_2"/>
    <property type="match status" value="1"/>
</dbReference>
<dbReference type="OrthoDB" id="1467485at2"/>